<protein>
    <recommendedName>
        <fullName evidence="2">DUF4376 domain-containing protein</fullName>
    </recommendedName>
</protein>
<dbReference type="InterPro" id="IPR025484">
    <property type="entry name" value="DUF4376"/>
</dbReference>
<accession>A0A8S5PY71</accession>
<evidence type="ECO:0000313" key="3">
    <source>
        <dbReference type="EMBL" id="DAE11252.1"/>
    </source>
</evidence>
<evidence type="ECO:0000259" key="2">
    <source>
        <dbReference type="Pfam" id="PF14301"/>
    </source>
</evidence>
<proteinExistence type="predicted"/>
<keyword evidence="1" id="KW-0175">Coiled coil</keyword>
<reference evidence="3" key="1">
    <citation type="journal article" date="2021" name="Proc. Natl. Acad. Sci. U.S.A.">
        <title>A Catalog of Tens of Thousands of Viruses from Human Metagenomes Reveals Hidden Associations with Chronic Diseases.</title>
        <authorList>
            <person name="Tisza M.J."/>
            <person name="Buck C.B."/>
        </authorList>
    </citation>
    <scope>NUCLEOTIDE SEQUENCE</scope>
    <source>
        <strain evidence="3">CtFbF42</strain>
    </source>
</reference>
<evidence type="ECO:0000256" key="1">
    <source>
        <dbReference type="SAM" id="Coils"/>
    </source>
</evidence>
<sequence>MEDHVTVIPGGGVISVDGIPMQFKFPPVAGHEKVHAIQWHYGSGTLELDGFTGEPLTAADYDRAVAPYVQFWETEKARREKEKAEQEAEYNKLENVKSRKLAELNRAMEEAKVSSSVSIQSSVGYTVNANTTAKQNVDGLITAMTATGRDTVSFMTFDNQLVELTLEQLKMLQLELISYGNNLYARKWALRRQIEACTTKKEVDAIVISYADVTA</sequence>
<organism evidence="3">
    <name type="scientific">Podoviridae sp. ctFbF42</name>
    <dbReference type="NCBI Taxonomy" id="2825233"/>
    <lineage>
        <taxon>Viruses</taxon>
        <taxon>Duplodnaviria</taxon>
        <taxon>Heunggongvirae</taxon>
        <taxon>Uroviricota</taxon>
        <taxon>Caudoviricetes</taxon>
    </lineage>
</organism>
<feature type="domain" description="DUF4376" evidence="2">
    <location>
        <begin position="96"/>
        <end position="206"/>
    </location>
</feature>
<name>A0A8S5PY71_9CAUD</name>
<feature type="coiled-coil region" evidence="1">
    <location>
        <begin position="69"/>
        <end position="110"/>
    </location>
</feature>
<dbReference type="Pfam" id="PF14301">
    <property type="entry name" value="DUF4376"/>
    <property type="match status" value="1"/>
</dbReference>
<dbReference type="EMBL" id="BK015529">
    <property type="protein sequence ID" value="DAE11252.1"/>
    <property type="molecule type" value="Genomic_DNA"/>
</dbReference>